<evidence type="ECO:0000259" key="12">
    <source>
        <dbReference type="Pfam" id="PF00091"/>
    </source>
</evidence>
<sequence length="115" mass="12680">MLPVTVPEGTMLWARRSLTLSWTQVRNWATSAQVQSFLVFLSFGGGTGSGFTSLLMERLSVPYGDKSKLELSNYPPPTQISTAVAEPYDSVLTTHATLERSDCAFVVDNEPIYDM</sequence>
<reference evidence="13 14" key="1">
    <citation type="submission" date="2018-10" db="EMBL/GenBank/DDBJ databases">
        <authorList>
            <person name="Ekblom R."/>
            <person name="Jareborg N."/>
        </authorList>
    </citation>
    <scope>NUCLEOTIDE SEQUENCE [LARGE SCALE GENOMIC DNA]</scope>
    <source>
        <tissue evidence="13">Muscle</tissue>
    </source>
</reference>
<comment type="cofactor">
    <cofactor evidence="1">
        <name>Mg(2+)</name>
        <dbReference type="ChEBI" id="CHEBI:18420"/>
    </cofactor>
</comment>
<evidence type="ECO:0000256" key="11">
    <source>
        <dbReference type="RuleBase" id="RU000352"/>
    </source>
</evidence>
<dbReference type="PRINTS" id="PR01161">
    <property type="entry name" value="TUBULIN"/>
</dbReference>
<keyword evidence="7" id="KW-0378">Hydrolase</keyword>
<dbReference type="InterPro" id="IPR002452">
    <property type="entry name" value="Alpha_tubulin"/>
</dbReference>
<dbReference type="PANTHER" id="PTHR11588">
    <property type="entry name" value="TUBULIN"/>
    <property type="match status" value="1"/>
</dbReference>
<evidence type="ECO:0000256" key="7">
    <source>
        <dbReference type="ARBA" id="ARBA00022801"/>
    </source>
</evidence>
<dbReference type="GO" id="GO:0007017">
    <property type="term" value="P:microtubule-based process"/>
    <property type="evidence" value="ECO:0007669"/>
    <property type="project" value="InterPro"/>
</dbReference>
<dbReference type="InterPro" id="IPR017975">
    <property type="entry name" value="Tubulin_CS"/>
</dbReference>
<comment type="catalytic activity">
    <reaction evidence="10">
        <text>GTP + H2O = GDP + phosphate + H(+)</text>
        <dbReference type="Rhea" id="RHEA:19669"/>
        <dbReference type="ChEBI" id="CHEBI:15377"/>
        <dbReference type="ChEBI" id="CHEBI:15378"/>
        <dbReference type="ChEBI" id="CHEBI:37565"/>
        <dbReference type="ChEBI" id="CHEBI:43474"/>
        <dbReference type="ChEBI" id="CHEBI:58189"/>
    </reaction>
    <physiologicalReaction direction="left-to-right" evidence="10">
        <dbReference type="Rhea" id="RHEA:19670"/>
    </physiologicalReaction>
</comment>
<dbReference type="InterPro" id="IPR000217">
    <property type="entry name" value="Tubulin"/>
</dbReference>
<dbReference type="GO" id="GO:0005525">
    <property type="term" value="F:GTP binding"/>
    <property type="evidence" value="ECO:0007669"/>
    <property type="project" value="UniProtKB-UniRule"/>
</dbReference>
<comment type="subcellular location">
    <subcellularLocation>
        <location evidence="2">Cytoplasm</location>
        <location evidence="2">Cytoskeleton</location>
    </subcellularLocation>
</comment>
<evidence type="ECO:0000256" key="4">
    <source>
        <dbReference type="ARBA" id="ARBA00022490"/>
    </source>
</evidence>
<keyword evidence="14" id="KW-1185">Reference proteome</keyword>
<dbReference type="Pfam" id="PF00091">
    <property type="entry name" value="Tubulin"/>
    <property type="match status" value="1"/>
</dbReference>
<dbReference type="InterPro" id="IPR003008">
    <property type="entry name" value="Tubulin_FtsZ_GTPase"/>
</dbReference>
<dbReference type="PROSITE" id="PS00227">
    <property type="entry name" value="TUBULIN"/>
    <property type="match status" value="1"/>
</dbReference>
<evidence type="ECO:0000313" key="13">
    <source>
        <dbReference type="EMBL" id="VCW69882.1"/>
    </source>
</evidence>
<keyword evidence="9" id="KW-0206">Cytoskeleton</keyword>
<evidence type="ECO:0000256" key="2">
    <source>
        <dbReference type="ARBA" id="ARBA00004245"/>
    </source>
</evidence>
<dbReference type="SUPFAM" id="SSF52490">
    <property type="entry name" value="Tubulin nucleotide-binding domain-like"/>
    <property type="match status" value="1"/>
</dbReference>
<evidence type="ECO:0000256" key="1">
    <source>
        <dbReference type="ARBA" id="ARBA00001946"/>
    </source>
</evidence>
<evidence type="ECO:0000256" key="9">
    <source>
        <dbReference type="ARBA" id="ARBA00023212"/>
    </source>
</evidence>
<evidence type="ECO:0000256" key="10">
    <source>
        <dbReference type="ARBA" id="ARBA00049117"/>
    </source>
</evidence>
<organism evidence="13 14">
    <name type="scientific">Gulo gulo</name>
    <name type="common">Wolverine</name>
    <name type="synonym">Gluton</name>
    <dbReference type="NCBI Taxonomy" id="48420"/>
    <lineage>
        <taxon>Eukaryota</taxon>
        <taxon>Metazoa</taxon>
        <taxon>Chordata</taxon>
        <taxon>Craniata</taxon>
        <taxon>Vertebrata</taxon>
        <taxon>Euteleostomi</taxon>
        <taxon>Mammalia</taxon>
        <taxon>Eutheria</taxon>
        <taxon>Laurasiatheria</taxon>
        <taxon>Carnivora</taxon>
        <taxon>Caniformia</taxon>
        <taxon>Musteloidea</taxon>
        <taxon>Mustelidae</taxon>
        <taxon>Guloninae</taxon>
        <taxon>Gulo</taxon>
    </lineage>
</organism>
<keyword evidence="5 11" id="KW-0493">Microtubule</keyword>
<dbReference type="EMBL" id="CYRY02005453">
    <property type="protein sequence ID" value="VCW69882.1"/>
    <property type="molecule type" value="Genomic_DNA"/>
</dbReference>
<dbReference type="AlphaFoldDB" id="A0A9X9PWK6"/>
<comment type="function">
    <text evidence="11">Tubulin is the major constituent of microtubules, a cylinder consisting of laterally associated linear protofilaments composed of alpha- and beta-tubulin heterodimers. Microtubules grow by the addition of GTP-tubulin dimers to the microtubule end, where a stabilizing cap forms. Below the cap, tubulin dimers are in GDP-bound state, owing to GTPase activity of alpha-tubulin.</text>
</comment>
<dbReference type="GO" id="GO:0005874">
    <property type="term" value="C:microtubule"/>
    <property type="evidence" value="ECO:0007669"/>
    <property type="project" value="UniProtKB-KW"/>
</dbReference>
<dbReference type="GO" id="GO:0016787">
    <property type="term" value="F:hydrolase activity"/>
    <property type="evidence" value="ECO:0007669"/>
    <property type="project" value="UniProtKB-KW"/>
</dbReference>
<protein>
    <recommendedName>
        <fullName evidence="11">Tubulin alpha chain</fullName>
    </recommendedName>
</protein>
<comment type="caution">
    <text evidence="13">The sequence shown here is derived from an EMBL/GenBank/DDBJ whole genome shotgun (WGS) entry which is preliminary data.</text>
</comment>
<dbReference type="Proteomes" id="UP000269945">
    <property type="component" value="Unassembled WGS sequence"/>
</dbReference>
<evidence type="ECO:0000256" key="8">
    <source>
        <dbReference type="ARBA" id="ARBA00023134"/>
    </source>
</evidence>
<name>A0A9X9PWK6_GULGU</name>
<comment type="subunit">
    <text evidence="11">Dimer of alpha and beta chains. A typical microtubule is a hollow water-filled tube with an outer diameter of 25 nm and an inner diameter of 15 nM. Alpha-beta heterodimers associate head-to-tail to form protofilaments running lengthwise along the microtubule wall with the beta-tubulin subunit facing the microtubule plus end conferring a structural polarity. Microtubules usually have 13 protofilaments but different protofilament numbers can be found in some organisms and specialized cells.</text>
</comment>
<keyword evidence="6 11" id="KW-0547">Nucleotide-binding</keyword>
<evidence type="ECO:0000313" key="14">
    <source>
        <dbReference type="Proteomes" id="UP000269945"/>
    </source>
</evidence>
<evidence type="ECO:0000256" key="3">
    <source>
        <dbReference type="ARBA" id="ARBA00009636"/>
    </source>
</evidence>
<evidence type="ECO:0000256" key="5">
    <source>
        <dbReference type="ARBA" id="ARBA00022701"/>
    </source>
</evidence>
<proteinExistence type="inferred from homology"/>
<keyword evidence="8 11" id="KW-0342">GTP-binding</keyword>
<accession>A0A9X9PWK6</accession>
<evidence type="ECO:0000256" key="6">
    <source>
        <dbReference type="ARBA" id="ARBA00022741"/>
    </source>
</evidence>
<feature type="domain" description="Tubulin/FtsZ GTPase" evidence="12">
    <location>
        <begin position="23"/>
        <end position="114"/>
    </location>
</feature>
<gene>
    <name evidence="13" type="ORF">BN2614_LOCUS1</name>
</gene>
<dbReference type="Gene3D" id="3.40.50.1440">
    <property type="entry name" value="Tubulin/FtsZ, GTPase domain"/>
    <property type="match status" value="1"/>
</dbReference>
<dbReference type="GO" id="GO:0005200">
    <property type="term" value="F:structural constituent of cytoskeleton"/>
    <property type="evidence" value="ECO:0007669"/>
    <property type="project" value="InterPro"/>
</dbReference>
<keyword evidence="4" id="KW-0963">Cytoplasm</keyword>
<comment type="similarity">
    <text evidence="3 11">Belongs to the tubulin family.</text>
</comment>
<dbReference type="PRINTS" id="PR01162">
    <property type="entry name" value="ALPHATUBULIN"/>
</dbReference>
<dbReference type="InterPro" id="IPR036525">
    <property type="entry name" value="Tubulin/FtsZ_GTPase_sf"/>
</dbReference>